<gene>
    <name evidence="2" type="ORF">SAMN02746066_03609</name>
</gene>
<reference evidence="2 3" key="1">
    <citation type="submission" date="2016-11" db="EMBL/GenBank/DDBJ databases">
        <authorList>
            <person name="Jaros S."/>
            <person name="Januszkiewicz K."/>
            <person name="Wedrychowicz H."/>
        </authorList>
    </citation>
    <scope>NUCLEOTIDE SEQUENCE [LARGE SCALE GENOMIC DNA]</scope>
    <source>
        <strain evidence="2 3">DSM 15930</strain>
    </source>
</reference>
<evidence type="ECO:0000256" key="1">
    <source>
        <dbReference type="SAM" id="Phobius"/>
    </source>
</evidence>
<evidence type="ECO:0000313" key="3">
    <source>
        <dbReference type="Proteomes" id="UP000184038"/>
    </source>
</evidence>
<keyword evidence="1" id="KW-0472">Membrane</keyword>
<proteinExistence type="predicted"/>
<keyword evidence="3" id="KW-1185">Reference proteome</keyword>
<protein>
    <submittedName>
        <fullName evidence="2">Uncharacterized protein</fullName>
    </submittedName>
</protein>
<keyword evidence="1" id="KW-1133">Transmembrane helix</keyword>
<feature type="transmembrane region" description="Helical" evidence="1">
    <location>
        <begin position="27"/>
        <end position="46"/>
    </location>
</feature>
<dbReference type="Proteomes" id="UP000184038">
    <property type="component" value="Unassembled WGS sequence"/>
</dbReference>
<keyword evidence="1" id="KW-0812">Transmembrane</keyword>
<dbReference type="EMBL" id="FRCP01000019">
    <property type="protein sequence ID" value="SHM85520.1"/>
    <property type="molecule type" value="Genomic_DNA"/>
</dbReference>
<sequence>MLYIFVIIIIAALIRKGKELVNDKKKLYLFLVFSLAAIALGIYYTGNPYGNSVMESYTLSHRIVEGRSCL</sequence>
<accession>A0A1M7M4K3</accession>
<dbReference type="AlphaFoldDB" id="A0A1M7M4K3"/>
<evidence type="ECO:0000313" key="2">
    <source>
        <dbReference type="EMBL" id="SHM85520.1"/>
    </source>
</evidence>
<name>A0A1M7M4K3_9FIRM</name>
<dbReference type="STRING" id="1120996.SAMN02746066_03609"/>
<dbReference type="RefSeq" id="WP_073289853.1">
    <property type="nucleotide sequence ID" value="NZ_FRCP01000019.1"/>
</dbReference>
<organism evidence="2 3">
    <name type="scientific">Anaerosporobacter mobilis DSM 15930</name>
    <dbReference type="NCBI Taxonomy" id="1120996"/>
    <lineage>
        <taxon>Bacteria</taxon>
        <taxon>Bacillati</taxon>
        <taxon>Bacillota</taxon>
        <taxon>Clostridia</taxon>
        <taxon>Lachnospirales</taxon>
        <taxon>Lachnospiraceae</taxon>
        <taxon>Anaerosporobacter</taxon>
    </lineage>
</organism>